<name>A0A821Y2G4_9BILA</name>
<feature type="compositionally biased region" description="Polar residues" evidence="1">
    <location>
        <begin position="9"/>
        <end position="32"/>
    </location>
</feature>
<sequence length="81" mass="8931">AENFHGLSIGSSVSNSPIIKSQIRQSRIPSKSTHPRSLLLSSTKKFKNPPESIRPMSPTPTRPSIFQRLFGLRSSSIPPPH</sequence>
<organism evidence="2 3">
    <name type="scientific">Rotaria socialis</name>
    <dbReference type="NCBI Taxonomy" id="392032"/>
    <lineage>
        <taxon>Eukaryota</taxon>
        <taxon>Metazoa</taxon>
        <taxon>Spiralia</taxon>
        <taxon>Gnathifera</taxon>
        <taxon>Rotifera</taxon>
        <taxon>Eurotatoria</taxon>
        <taxon>Bdelloidea</taxon>
        <taxon>Philodinida</taxon>
        <taxon>Philodinidae</taxon>
        <taxon>Rotaria</taxon>
    </lineage>
</organism>
<feature type="non-terminal residue" evidence="2">
    <location>
        <position position="1"/>
    </location>
</feature>
<protein>
    <submittedName>
        <fullName evidence="2">Uncharacterized protein</fullName>
    </submittedName>
</protein>
<proteinExistence type="predicted"/>
<accession>A0A821Y2G4</accession>
<dbReference type="AlphaFoldDB" id="A0A821Y2G4"/>
<reference evidence="2" key="1">
    <citation type="submission" date="2021-02" db="EMBL/GenBank/DDBJ databases">
        <authorList>
            <person name="Nowell W R."/>
        </authorList>
    </citation>
    <scope>NUCLEOTIDE SEQUENCE</scope>
</reference>
<gene>
    <name evidence="2" type="ORF">UJA718_LOCUS47871</name>
</gene>
<evidence type="ECO:0000313" key="3">
    <source>
        <dbReference type="Proteomes" id="UP000663873"/>
    </source>
</evidence>
<feature type="region of interest" description="Disordered" evidence="1">
    <location>
        <begin position="1"/>
        <end position="64"/>
    </location>
</feature>
<dbReference type="EMBL" id="CAJOBP010093065">
    <property type="protein sequence ID" value="CAF4953611.1"/>
    <property type="molecule type" value="Genomic_DNA"/>
</dbReference>
<feature type="non-terminal residue" evidence="2">
    <location>
        <position position="81"/>
    </location>
</feature>
<evidence type="ECO:0000256" key="1">
    <source>
        <dbReference type="SAM" id="MobiDB-lite"/>
    </source>
</evidence>
<comment type="caution">
    <text evidence="2">The sequence shown here is derived from an EMBL/GenBank/DDBJ whole genome shotgun (WGS) entry which is preliminary data.</text>
</comment>
<evidence type="ECO:0000313" key="2">
    <source>
        <dbReference type="EMBL" id="CAF4953611.1"/>
    </source>
</evidence>
<dbReference type="Proteomes" id="UP000663873">
    <property type="component" value="Unassembled WGS sequence"/>
</dbReference>
<keyword evidence="3" id="KW-1185">Reference proteome</keyword>